<evidence type="ECO:0000256" key="5">
    <source>
        <dbReference type="ARBA" id="ARBA00038359"/>
    </source>
</evidence>
<evidence type="ECO:0000256" key="6">
    <source>
        <dbReference type="SAM" id="Phobius"/>
    </source>
</evidence>
<dbReference type="GO" id="GO:0016020">
    <property type="term" value="C:membrane"/>
    <property type="evidence" value="ECO:0007669"/>
    <property type="project" value="UniProtKB-SubCell"/>
</dbReference>
<dbReference type="InterPro" id="IPR049326">
    <property type="entry name" value="Rhodopsin_dom_fungi"/>
</dbReference>
<evidence type="ECO:0000313" key="9">
    <source>
        <dbReference type="Proteomes" id="UP000829685"/>
    </source>
</evidence>
<evidence type="ECO:0000256" key="3">
    <source>
        <dbReference type="ARBA" id="ARBA00022989"/>
    </source>
</evidence>
<feature type="domain" description="Rhodopsin" evidence="7">
    <location>
        <begin position="28"/>
        <end position="267"/>
    </location>
</feature>
<dbReference type="PANTHER" id="PTHR33048">
    <property type="entry name" value="PTH11-LIKE INTEGRAL MEMBRANE PROTEIN (AFU_ORTHOLOGUE AFUA_5G11245)"/>
    <property type="match status" value="1"/>
</dbReference>
<accession>A0A9P9WGW9</accession>
<evidence type="ECO:0000313" key="8">
    <source>
        <dbReference type="EMBL" id="KAI1863528.1"/>
    </source>
</evidence>
<dbReference type="EMBL" id="JAFIMR010000025">
    <property type="protein sequence ID" value="KAI1863528.1"/>
    <property type="molecule type" value="Genomic_DNA"/>
</dbReference>
<name>A0A9P9WGW9_9PEZI</name>
<sequence length="340" mass="37453">MGVQENRGPEVQIVVWIMYVLALASVLLRVYVRAGLLKAFGADDCLMIIAMVSFTLHTGFCLSGVAHGTGQHAWNLDLADISIALKNWWFCYLWYCTTMIFSKASIAFFLLRITPFRSHRLTIYIALGISVFISTAFFFIAMFQCSPISFFWTRIPGTGSCIDIGIIIDITYVYSAFAILTDFTFTLLPIWLVKDLQVDRRTKYALIPILSLAAVASCAVIVRLAYVQKFREADFLWATTDIAIWSQVEQALAIAAGSLSTLQPLFRMALARLGFKSLSLQSGGIASLGRKPKGSMGSGVKSNGLSSSTRIALQSLNSPSTFTRLGDSDSNLVQEGKWSP</sequence>
<feature type="transmembrane region" description="Helical" evidence="6">
    <location>
        <begin position="44"/>
        <end position="67"/>
    </location>
</feature>
<protein>
    <recommendedName>
        <fullName evidence="7">Rhodopsin domain-containing protein</fullName>
    </recommendedName>
</protein>
<evidence type="ECO:0000256" key="4">
    <source>
        <dbReference type="ARBA" id="ARBA00023136"/>
    </source>
</evidence>
<feature type="transmembrane region" description="Helical" evidence="6">
    <location>
        <begin position="172"/>
        <end position="193"/>
    </location>
</feature>
<evidence type="ECO:0000256" key="2">
    <source>
        <dbReference type="ARBA" id="ARBA00022692"/>
    </source>
</evidence>
<keyword evidence="4 6" id="KW-0472">Membrane</keyword>
<comment type="similarity">
    <text evidence="5">Belongs to the SAT4 family.</text>
</comment>
<comment type="caution">
    <text evidence="8">The sequence shown here is derived from an EMBL/GenBank/DDBJ whole genome shotgun (WGS) entry which is preliminary data.</text>
</comment>
<evidence type="ECO:0000256" key="1">
    <source>
        <dbReference type="ARBA" id="ARBA00004141"/>
    </source>
</evidence>
<feature type="transmembrane region" description="Helical" evidence="6">
    <location>
        <begin position="87"/>
        <end position="111"/>
    </location>
</feature>
<dbReference type="Proteomes" id="UP000829685">
    <property type="component" value="Unassembled WGS sequence"/>
</dbReference>
<feature type="transmembrane region" description="Helical" evidence="6">
    <location>
        <begin position="13"/>
        <end position="32"/>
    </location>
</feature>
<evidence type="ECO:0000259" key="7">
    <source>
        <dbReference type="Pfam" id="PF20684"/>
    </source>
</evidence>
<proteinExistence type="inferred from homology"/>
<feature type="transmembrane region" description="Helical" evidence="6">
    <location>
        <begin position="123"/>
        <end position="152"/>
    </location>
</feature>
<feature type="transmembrane region" description="Helical" evidence="6">
    <location>
        <begin position="205"/>
        <end position="226"/>
    </location>
</feature>
<organism evidence="8 9">
    <name type="scientific">Neoarthrinium moseri</name>
    <dbReference type="NCBI Taxonomy" id="1658444"/>
    <lineage>
        <taxon>Eukaryota</taxon>
        <taxon>Fungi</taxon>
        <taxon>Dikarya</taxon>
        <taxon>Ascomycota</taxon>
        <taxon>Pezizomycotina</taxon>
        <taxon>Sordariomycetes</taxon>
        <taxon>Xylariomycetidae</taxon>
        <taxon>Amphisphaeriales</taxon>
        <taxon>Apiosporaceae</taxon>
        <taxon>Neoarthrinium</taxon>
    </lineage>
</organism>
<comment type="subcellular location">
    <subcellularLocation>
        <location evidence="1">Membrane</location>
        <topology evidence="1">Multi-pass membrane protein</topology>
    </subcellularLocation>
</comment>
<gene>
    <name evidence="8" type="ORF">JX265_008745</name>
</gene>
<reference evidence="8" key="1">
    <citation type="submission" date="2021-03" db="EMBL/GenBank/DDBJ databases">
        <title>Revisited historic fungal species revealed as producer of novel bioactive compounds through whole genome sequencing and comparative genomics.</title>
        <authorList>
            <person name="Vignolle G.A."/>
            <person name="Hochenegger N."/>
            <person name="Mach R.L."/>
            <person name="Mach-Aigner A.R."/>
            <person name="Javad Rahimi M."/>
            <person name="Salim K.A."/>
            <person name="Chan C.M."/>
            <person name="Lim L.B.L."/>
            <person name="Cai F."/>
            <person name="Druzhinina I.S."/>
            <person name="U'Ren J.M."/>
            <person name="Derntl C."/>
        </authorList>
    </citation>
    <scope>NUCLEOTIDE SEQUENCE</scope>
    <source>
        <strain evidence="8">TUCIM 5799</strain>
    </source>
</reference>
<dbReference type="Pfam" id="PF20684">
    <property type="entry name" value="Fung_rhodopsin"/>
    <property type="match status" value="1"/>
</dbReference>
<dbReference type="AlphaFoldDB" id="A0A9P9WGW9"/>
<keyword evidence="3 6" id="KW-1133">Transmembrane helix</keyword>
<keyword evidence="2 6" id="KW-0812">Transmembrane</keyword>
<dbReference type="PANTHER" id="PTHR33048:SF96">
    <property type="entry name" value="INTEGRAL MEMBRANE PROTEIN"/>
    <property type="match status" value="1"/>
</dbReference>
<keyword evidence="9" id="KW-1185">Reference proteome</keyword>
<dbReference type="InterPro" id="IPR052337">
    <property type="entry name" value="SAT4-like"/>
</dbReference>